<reference evidence="1 2" key="1">
    <citation type="submission" date="2020-04" db="EMBL/GenBank/DDBJ databases">
        <authorList>
            <person name="Alioto T."/>
            <person name="Alioto T."/>
            <person name="Gomez Garrido J."/>
        </authorList>
    </citation>
    <scope>NUCLEOTIDE SEQUENCE [LARGE SCALE GENOMIC DNA]</scope>
</reference>
<dbReference type="AlphaFoldDB" id="A0A8S1DS19"/>
<keyword evidence="2" id="KW-1185">Reference proteome</keyword>
<sequence>MIRAAKYHRLWETLTNAILDVPQRRYLDEIFQAHPNLEEQLTGDNAVILQRLPQYLDISQPLPDEFDVFTPILRRLDAAMWRACQFFFDEDLDAPPPDIVNHIIVVLHHHTHLLLGLTDKLRREEIAANIVELAARNPKSRQFGQLEKFSRPSDLGVDCEELTDILTKDADRRDYPARDRRHPNHSPIDTAIWNMTSSILFDYNPDPVPQHIATCLIALLKSREDIFHLVTDELRRRALADTLPHLGTTDQRFANFAYIKLYTTPNQHDGRPDEVNLRVLTTLCSDRRS</sequence>
<gene>
    <name evidence="1" type="ORF">CLODIP_2_CD06261</name>
</gene>
<accession>A0A8S1DS19</accession>
<organism evidence="1 2">
    <name type="scientific">Cloeon dipterum</name>
    <dbReference type="NCBI Taxonomy" id="197152"/>
    <lineage>
        <taxon>Eukaryota</taxon>
        <taxon>Metazoa</taxon>
        <taxon>Ecdysozoa</taxon>
        <taxon>Arthropoda</taxon>
        <taxon>Hexapoda</taxon>
        <taxon>Insecta</taxon>
        <taxon>Pterygota</taxon>
        <taxon>Palaeoptera</taxon>
        <taxon>Ephemeroptera</taxon>
        <taxon>Pisciforma</taxon>
        <taxon>Baetidae</taxon>
        <taxon>Cloeon</taxon>
    </lineage>
</organism>
<proteinExistence type="predicted"/>
<protein>
    <submittedName>
        <fullName evidence="1">Uncharacterized protein</fullName>
    </submittedName>
</protein>
<evidence type="ECO:0000313" key="1">
    <source>
        <dbReference type="EMBL" id="CAB3386659.1"/>
    </source>
</evidence>
<dbReference type="Proteomes" id="UP000494165">
    <property type="component" value="Unassembled WGS sequence"/>
</dbReference>
<name>A0A8S1DS19_9INSE</name>
<evidence type="ECO:0000313" key="2">
    <source>
        <dbReference type="Proteomes" id="UP000494165"/>
    </source>
</evidence>
<comment type="caution">
    <text evidence="1">The sequence shown here is derived from an EMBL/GenBank/DDBJ whole genome shotgun (WGS) entry which is preliminary data.</text>
</comment>
<dbReference type="EMBL" id="CADEPI010000499">
    <property type="protein sequence ID" value="CAB3386659.1"/>
    <property type="molecule type" value="Genomic_DNA"/>
</dbReference>